<accession>A0A610RU23</accession>
<dbReference type="EMBL" id="AAKTXD010000096">
    <property type="protein sequence ID" value="ECV6732823.1"/>
    <property type="molecule type" value="Genomic_DNA"/>
</dbReference>
<name>A0A610RU23_CAMCO</name>
<organism evidence="1">
    <name type="scientific">Campylobacter coli</name>
    <dbReference type="NCBI Taxonomy" id="195"/>
    <lineage>
        <taxon>Bacteria</taxon>
        <taxon>Pseudomonadati</taxon>
        <taxon>Campylobacterota</taxon>
        <taxon>Epsilonproteobacteria</taxon>
        <taxon>Campylobacterales</taxon>
        <taxon>Campylobacteraceae</taxon>
        <taxon>Campylobacter</taxon>
    </lineage>
</organism>
<sequence length="26" mass="3016">IFLNILKEKCDQESGFTNFSTLINQI</sequence>
<reference evidence="1" key="1">
    <citation type="submission" date="2019-09" db="EMBL/GenBank/DDBJ databases">
        <authorList>
            <consortium name="NARMS: The National Antimicrobial Resistance Monitoring System"/>
        </authorList>
    </citation>
    <scope>NUCLEOTIDE SEQUENCE</scope>
    <source>
        <strain evidence="1">FSIS11924629</strain>
    </source>
</reference>
<dbReference type="AlphaFoldDB" id="A0A610RU23"/>
<protein>
    <submittedName>
        <fullName evidence="1">Leucyl/phenylalanyl-tRNA--protein transferase</fullName>
    </submittedName>
</protein>
<feature type="non-terminal residue" evidence="1">
    <location>
        <position position="1"/>
    </location>
</feature>
<keyword evidence="1" id="KW-0808">Transferase</keyword>
<comment type="caution">
    <text evidence="1">The sequence shown here is derived from an EMBL/GenBank/DDBJ whole genome shotgun (WGS) entry which is preliminary data.</text>
</comment>
<dbReference type="GO" id="GO:0016740">
    <property type="term" value="F:transferase activity"/>
    <property type="evidence" value="ECO:0007669"/>
    <property type="project" value="UniProtKB-KW"/>
</dbReference>
<proteinExistence type="predicted"/>
<evidence type="ECO:0000313" key="1">
    <source>
        <dbReference type="EMBL" id="ECV6732823.1"/>
    </source>
</evidence>
<gene>
    <name evidence="1" type="ORF">F3L88_09745</name>
</gene>